<dbReference type="PROSITE" id="PS50994">
    <property type="entry name" value="INTEGRASE"/>
    <property type="match status" value="1"/>
</dbReference>
<sequence>MESYLKIRNKEQTSNEENHDSSSIRGHCFAALLKDYSCDVLTKKKPTKRWRKHILAHVEQTNLVPRSIFASGGCATTRRQWYGIPRYIITDNVTPFDNKLVKSLCKKFGFKQHKSSIYNAPANGLAEAFNKTLALWAYRTTFRTATQATPYSLVYGVEAVLPLEQQIPSSRIAIQEGLMSEENAQLCLAELEALNEKRLEAQQKLECYQARLARAFNKKERPRSFQVGDLVLAVRRPIILNKRIGDKFTSKWDGPYVVK</sequence>
<feature type="domain" description="Integrase catalytic" evidence="3">
    <location>
        <begin position="82"/>
        <end position="134"/>
    </location>
</feature>
<feature type="compositionally biased region" description="Basic and acidic residues" evidence="2">
    <location>
        <begin position="8"/>
        <end position="22"/>
    </location>
</feature>
<dbReference type="InterPro" id="IPR012337">
    <property type="entry name" value="RNaseH-like_sf"/>
</dbReference>
<keyword evidence="1" id="KW-0175">Coiled coil</keyword>
<gene>
    <name evidence="5" type="primary">LOC107824799</name>
</gene>
<dbReference type="RefSeq" id="XP_016507091.1">
    <property type="nucleotide sequence ID" value="XM_016651605.1"/>
</dbReference>
<dbReference type="InterPro" id="IPR001584">
    <property type="entry name" value="Integrase_cat-core"/>
</dbReference>
<keyword evidence="4" id="KW-1185">Reference proteome</keyword>
<dbReference type="AlphaFoldDB" id="A0A1S4D126"/>
<dbReference type="GO" id="GO:0003676">
    <property type="term" value="F:nucleic acid binding"/>
    <property type="evidence" value="ECO:0007669"/>
    <property type="project" value="InterPro"/>
</dbReference>
<evidence type="ECO:0000259" key="3">
    <source>
        <dbReference type="PROSITE" id="PS50994"/>
    </source>
</evidence>
<evidence type="ECO:0000256" key="1">
    <source>
        <dbReference type="SAM" id="Coils"/>
    </source>
</evidence>
<dbReference type="OrthoDB" id="1934939at2759"/>
<feature type="region of interest" description="Disordered" evidence="2">
    <location>
        <begin position="1"/>
        <end position="22"/>
    </location>
</feature>
<protein>
    <submittedName>
        <fullName evidence="5">Uncharacterized protein LOC107824799</fullName>
    </submittedName>
</protein>
<evidence type="ECO:0000313" key="4">
    <source>
        <dbReference type="Proteomes" id="UP000790787"/>
    </source>
</evidence>
<dbReference type="GeneID" id="107824799"/>
<name>A0A1S4D126_TOBAC</name>
<feature type="coiled-coil region" evidence="1">
    <location>
        <begin position="184"/>
        <end position="218"/>
    </location>
</feature>
<dbReference type="PaxDb" id="4097-A0A1S4D126"/>
<evidence type="ECO:0000313" key="5">
    <source>
        <dbReference type="RefSeq" id="XP_016507091.1"/>
    </source>
</evidence>
<reference evidence="4" key="1">
    <citation type="journal article" date="2014" name="Nat. Commun.">
        <title>The tobacco genome sequence and its comparison with those of tomato and potato.</title>
        <authorList>
            <person name="Sierro N."/>
            <person name="Battey J.N."/>
            <person name="Ouadi S."/>
            <person name="Bakaher N."/>
            <person name="Bovet L."/>
            <person name="Willig A."/>
            <person name="Goepfert S."/>
            <person name="Peitsch M.C."/>
            <person name="Ivanov N.V."/>
        </authorList>
    </citation>
    <scope>NUCLEOTIDE SEQUENCE [LARGE SCALE GENOMIC DNA]</scope>
</reference>
<dbReference type="STRING" id="4097.A0A1S4D126"/>
<dbReference type="Gene3D" id="3.30.420.10">
    <property type="entry name" value="Ribonuclease H-like superfamily/Ribonuclease H"/>
    <property type="match status" value="1"/>
</dbReference>
<reference evidence="5" key="2">
    <citation type="submission" date="2025-08" db="UniProtKB">
        <authorList>
            <consortium name="RefSeq"/>
        </authorList>
    </citation>
    <scope>IDENTIFICATION</scope>
    <source>
        <tissue evidence="5">Leaf</tissue>
    </source>
</reference>
<dbReference type="PANTHER" id="PTHR48475">
    <property type="entry name" value="RIBONUCLEASE H"/>
    <property type="match status" value="1"/>
</dbReference>
<proteinExistence type="predicted"/>
<dbReference type="GO" id="GO:0015074">
    <property type="term" value="P:DNA integration"/>
    <property type="evidence" value="ECO:0007669"/>
    <property type="project" value="InterPro"/>
</dbReference>
<dbReference type="InterPro" id="IPR036397">
    <property type="entry name" value="RNaseH_sf"/>
</dbReference>
<evidence type="ECO:0000256" key="2">
    <source>
        <dbReference type="SAM" id="MobiDB-lite"/>
    </source>
</evidence>
<accession>A0A1S4D126</accession>
<dbReference type="KEGG" id="nta:107824799"/>
<organism evidence="4 5">
    <name type="scientific">Nicotiana tabacum</name>
    <name type="common">Common tobacco</name>
    <dbReference type="NCBI Taxonomy" id="4097"/>
    <lineage>
        <taxon>Eukaryota</taxon>
        <taxon>Viridiplantae</taxon>
        <taxon>Streptophyta</taxon>
        <taxon>Embryophyta</taxon>
        <taxon>Tracheophyta</taxon>
        <taxon>Spermatophyta</taxon>
        <taxon>Magnoliopsida</taxon>
        <taxon>eudicotyledons</taxon>
        <taxon>Gunneridae</taxon>
        <taxon>Pentapetalae</taxon>
        <taxon>asterids</taxon>
        <taxon>lamiids</taxon>
        <taxon>Solanales</taxon>
        <taxon>Solanaceae</taxon>
        <taxon>Nicotianoideae</taxon>
        <taxon>Nicotianeae</taxon>
        <taxon>Nicotiana</taxon>
    </lineage>
</organism>
<dbReference type="SUPFAM" id="SSF53098">
    <property type="entry name" value="Ribonuclease H-like"/>
    <property type="match status" value="1"/>
</dbReference>
<dbReference type="PANTHER" id="PTHR48475:SF1">
    <property type="entry name" value="RNASE H TYPE-1 DOMAIN-CONTAINING PROTEIN"/>
    <property type="match status" value="1"/>
</dbReference>
<dbReference type="Proteomes" id="UP000790787">
    <property type="component" value="Chromosome 16"/>
</dbReference>